<reference evidence="2" key="1">
    <citation type="journal article" date="2023" name="G3 (Bethesda)">
        <title>Whole genome assembly and annotation of the endangered Caribbean coral Acropora cervicornis.</title>
        <authorList>
            <person name="Selwyn J.D."/>
            <person name="Vollmer S.V."/>
        </authorList>
    </citation>
    <scope>NUCLEOTIDE SEQUENCE</scope>
    <source>
        <strain evidence="2">K2</strain>
    </source>
</reference>
<protein>
    <recommendedName>
        <fullName evidence="1">DUF6589 domain-containing protein</fullName>
    </recommendedName>
</protein>
<reference evidence="2" key="2">
    <citation type="journal article" date="2023" name="Science">
        <title>Genomic signatures of disease resistance in endangered staghorn corals.</title>
        <authorList>
            <person name="Vollmer S.V."/>
            <person name="Selwyn J.D."/>
            <person name="Despard B.A."/>
            <person name="Roesel C.L."/>
        </authorList>
    </citation>
    <scope>NUCLEOTIDE SEQUENCE</scope>
    <source>
        <strain evidence="2">K2</strain>
    </source>
</reference>
<dbReference type="Pfam" id="PF20231">
    <property type="entry name" value="DUF6589"/>
    <property type="match status" value="1"/>
</dbReference>
<dbReference type="Proteomes" id="UP001249851">
    <property type="component" value="Unassembled WGS sequence"/>
</dbReference>
<dbReference type="EMBL" id="JARQWQ010000156">
    <property type="protein sequence ID" value="KAK2548077.1"/>
    <property type="molecule type" value="Genomic_DNA"/>
</dbReference>
<feature type="domain" description="DUF6589" evidence="1">
    <location>
        <begin position="581"/>
        <end position="918"/>
    </location>
</feature>
<dbReference type="InterPro" id="IPR046496">
    <property type="entry name" value="DUF6589"/>
</dbReference>
<gene>
    <name evidence="2" type="ORF">P5673_031776</name>
</gene>
<dbReference type="AlphaFoldDB" id="A0AAD9PS49"/>
<name>A0AAD9PS49_ACRCE</name>
<organism evidence="2 3">
    <name type="scientific">Acropora cervicornis</name>
    <name type="common">Staghorn coral</name>
    <dbReference type="NCBI Taxonomy" id="6130"/>
    <lineage>
        <taxon>Eukaryota</taxon>
        <taxon>Metazoa</taxon>
        <taxon>Cnidaria</taxon>
        <taxon>Anthozoa</taxon>
        <taxon>Hexacorallia</taxon>
        <taxon>Scleractinia</taxon>
        <taxon>Astrocoeniina</taxon>
        <taxon>Acroporidae</taxon>
        <taxon>Acropora</taxon>
    </lineage>
</organism>
<comment type="caution">
    <text evidence="2">The sequence shown here is derived from an EMBL/GenBank/DDBJ whole genome shotgun (WGS) entry which is preliminary data.</text>
</comment>
<evidence type="ECO:0000313" key="2">
    <source>
        <dbReference type="EMBL" id="KAK2548077.1"/>
    </source>
</evidence>
<keyword evidence="3" id="KW-1185">Reference proteome</keyword>
<accession>A0AAD9PS49</accession>
<evidence type="ECO:0000313" key="3">
    <source>
        <dbReference type="Proteomes" id="UP001249851"/>
    </source>
</evidence>
<evidence type="ECO:0000259" key="1">
    <source>
        <dbReference type="Pfam" id="PF20231"/>
    </source>
</evidence>
<proteinExistence type="predicted"/>
<sequence>MQRETPKKICHDGESCFLCKRTFSVAKEKICVFGKSSFDISSLIHRALNVDLTVYVDREQLAICRTQCYSRIVRYKNAVQKVEEIGGEIKRNFGGDFPFRMKRMAKDHFNTSEAKKCLDFGDTPSAASPGTPTNLHVGETLAEINIDRGRGIGLSPIPFAGFAPTQSFVPVFVQSSSQYLVQKAFPGFSPGFASTPCISRLNNKNQSQETSLQESSKETEVHLTVVYPSKTIRKELKDDYASLGKAIVHGPHLRIARAVLKSETLKKFIVEKILQLMTIQLNDLCSRRNPSILRATTKEDIKEFDLKNLSFEWKERTPIFYAFLMTCASSQKQNNLEWLPSASVAGSILLKQRNPHMNGCATILGLLMKSRSLEATLDHLAKMKVTCSSQKVREKLDVIGEKHDQAIFDLKTEMCKAQELVTEKETQVVMLEERCASNGHVCNGNCTVQKKNATGELANARKELHPGFAIIFDNIDGKLERRHMSKDKQNLDYHWVNHKIVINRVSGTNLDSSPRDLLAVPNITFLPSVKDQQLQRHNYIVLVSRILVDHLKCFGMLKDVCVRHIPHKYSKEMATKSESLLFRRFYSGSSSDDECSMYFDRNVINRRNVREDPHTAYQPNRDFLILEVTARVVAAAYEVLGISSESTQPKNLPIPDDLTKWHSLEKLQFLHKAAALVVDQLVVDKEMMDKTIENMISAQERQTLIDQIELNADGRFPCRFPGCSKSFKYNGKSRKNHELSHDPPVVILEDNLDSTPTTSTVSPSKGDDDMFNYNTALLAEGLFFLNFLDAGAEGDGERIIRQYKYLMLLCKADDSHSTKYALESLYQQLLVNGALSKSEAHVFTWNRTVNNRGGLGSNIPFDLEVEHSNNYIKQGIVHLGVNATESAVTRIAKAEKPAREVFGKIDKGLQRPVHSGKHTARFPVKDMEDVVKRLVDNRVFKYQEGCVYKHFTNFQRDPLKDLDISKVYMWITDHKKKLSLGVKAR</sequence>